<comment type="caution">
    <text evidence="2">The sequence shown here is derived from an EMBL/GenBank/DDBJ whole genome shotgun (WGS) entry which is preliminary data.</text>
</comment>
<evidence type="ECO:0000256" key="1">
    <source>
        <dbReference type="SAM" id="MobiDB-lite"/>
    </source>
</evidence>
<sequence>MAATSEVDVQGLDRSLQEIEDDDWGDPQPDATRLVSTVLALRRRAVGTLEVEDLRILLGQQVGVPVLVPLALARLEEDPLVEGDFYPGDLLATVLRLPAEHWRSHPDQVERVRRVVAAISPDDLDRDLMRDISAFRSTTH</sequence>
<organism evidence="2 3">
    <name type="scientific">Paractinoplanes ovalisporus</name>
    <dbReference type="NCBI Taxonomy" id="2810368"/>
    <lineage>
        <taxon>Bacteria</taxon>
        <taxon>Bacillati</taxon>
        <taxon>Actinomycetota</taxon>
        <taxon>Actinomycetes</taxon>
        <taxon>Micromonosporales</taxon>
        <taxon>Micromonosporaceae</taxon>
        <taxon>Paractinoplanes</taxon>
    </lineage>
</organism>
<evidence type="ECO:0000313" key="3">
    <source>
        <dbReference type="Proteomes" id="UP000632138"/>
    </source>
</evidence>
<keyword evidence="3" id="KW-1185">Reference proteome</keyword>
<evidence type="ECO:0000313" key="2">
    <source>
        <dbReference type="EMBL" id="MBM2617287.1"/>
    </source>
</evidence>
<protein>
    <submittedName>
        <fullName evidence="2">Uncharacterized protein</fullName>
    </submittedName>
</protein>
<dbReference type="Proteomes" id="UP000632138">
    <property type="component" value="Unassembled WGS sequence"/>
</dbReference>
<reference evidence="2 3" key="1">
    <citation type="submission" date="2021-01" db="EMBL/GenBank/DDBJ databases">
        <title>Actinoplanes sp. nov. LDG1-06 isolated from lichen.</title>
        <authorList>
            <person name="Saeng-In P."/>
            <person name="Phongsopitanun W."/>
            <person name="Kanchanasin P."/>
            <person name="Yuki M."/>
            <person name="Kudo T."/>
            <person name="Ohkuma M."/>
            <person name="Tanasupawat S."/>
        </authorList>
    </citation>
    <scope>NUCLEOTIDE SEQUENCE [LARGE SCALE GENOMIC DNA]</scope>
    <source>
        <strain evidence="2 3">LDG1-06</strain>
    </source>
</reference>
<dbReference type="InterPro" id="IPR040547">
    <property type="entry name" value="CdiI"/>
</dbReference>
<accession>A0ABS2ABT3</accession>
<dbReference type="CDD" id="cd20691">
    <property type="entry name" value="CdiI_EC536-like"/>
    <property type="match status" value="1"/>
</dbReference>
<name>A0ABS2ABT3_9ACTN</name>
<dbReference type="EMBL" id="JAENHP010000004">
    <property type="protein sequence ID" value="MBM2617287.1"/>
    <property type="molecule type" value="Genomic_DNA"/>
</dbReference>
<gene>
    <name evidence="2" type="ORF">JIG36_17170</name>
</gene>
<feature type="region of interest" description="Disordered" evidence="1">
    <location>
        <begin position="1"/>
        <end position="27"/>
    </location>
</feature>
<dbReference type="Pfam" id="PF18616">
    <property type="entry name" value="CdiI_3"/>
    <property type="match status" value="1"/>
</dbReference>
<proteinExistence type="predicted"/>